<proteinExistence type="predicted"/>
<evidence type="ECO:0000313" key="7">
    <source>
        <dbReference type="Proteomes" id="UP000176299"/>
    </source>
</evidence>
<evidence type="ECO:0008006" key="8">
    <source>
        <dbReference type="Google" id="ProtNLM"/>
    </source>
</evidence>
<feature type="transmembrane region" description="Helical" evidence="5">
    <location>
        <begin position="115"/>
        <end position="133"/>
    </location>
</feature>
<organism evidence="6 7">
    <name type="scientific">Candidatus Woykebacteria bacterium GWA1_44_8</name>
    <dbReference type="NCBI Taxonomy" id="1802591"/>
    <lineage>
        <taxon>Bacteria</taxon>
        <taxon>Candidatus Woykeibacteriota</taxon>
    </lineage>
</organism>
<dbReference type="InterPro" id="IPR000537">
    <property type="entry name" value="UbiA_prenyltransferase"/>
</dbReference>
<protein>
    <recommendedName>
        <fullName evidence="8">Phosphoribose diphosphate--decaprenyl-phosphate phosphoribosyltransferase</fullName>
    </recommendedName>
</protein>
<feature type="transmembrane region" description="Helical" evidence="5">
    <location>
        <begin position="212"/>
        <end position="232"/>
    </location>
</feature>
<evidence type="ECO:0000256" key="5">
    <source>
        <dbReference type="SAM" id="Phobius"/>
    </source>
</evidence>
<dbReference type="GO" id="GO:0016765">
    <property type="term" value="F:transferase activity, transferring alkyl or aryl (other than methyl) groups"/>
    <property type="evidence" value="ECO:0007669"/>
    <property type="project" value="InterPro"/>
</dbReference>
<feature type="transmembrane region" description="Helical" evidence="5">
    <location>
        <begin position="290"/>
        <end position="312"/>
    </location>
</feature>
<keyword evidence="4 5" id="KW-0472">Membrane</keyword>
<feature type="transmembrane region" description="Helical" evidence="5">
    <location>
        <begin position="49"/>
        <end position="67"/>
    </location>
</feature>
<reference evidence="6 7" key="1">
    <citation type="journal article" date="2016" name="Nat. Commun.">
        <title>Thousands of microbial genomes shed light on interconnected biogeochemical processes in an aquifer system.</title>
        <authorList>
            <person name="Anantharaman K."/>
            <person name="Brown C.T."/>
            <person name="Hug L.A."/>
            <person name="Sharon I."/>
            <person name="Castelle C.J."/>
            <person name="Probst A.J."/>
            <person name="Thomas B.C."/>
            <person name="Singh A."/>
            <person name="Wilkins M.J."/>
            <person name="Karaoz U."/>
            <person name="Brodie E.L."/>
            <person name="Williams K.H."/>
            <person name="Hubbard S.S."/>
            <person name="Banfield J.F."/>
        </authorList>
    </citation>
    <scope>NUCLEOTIDE SEQUENCE [LARGE SCALE GENOMIC DNA]</scope>
</reference>
<feature type="transmembrane region" description="Helical" evidence="5">
    <location>
        <begin position="140"/>
        <end position="158"/>
    </location>
</feature>
<name>A0A1G1W101_9BACT</name>
<dbReference type="InterPro" id="IPR044878">
    <property type="entry name" value="UbiA_sf"/>
</dbReference>
<keyword evidence="2 5" id="KW-0812">Transmembrane</keyword>
<dbReference type="AlphaFoldDB" id="A0A1G1W101"/>
<accession>A0A1G1W101</accession>
<evidence type="ECO:0000256" key="1">
    <source>
        <dbReference type="ARBA" id="ARBA00004141"/>
    </source>
</evidence>
<dbReference type="EMBL" id="MHCN01000015">
    <property type="protein sequence ID" value="OGY21323.1"/>
    <property type="molecule type" value="Genomic_DNA"/>
</dbReference>
<feature type="transmembrane region" description="Helical" evidence="5">
    <location>
        <begin position="88"/>
        <end position="109"/>
    </location>
</feature>
<sequence length="316" mass="35742">MVNLRRKTPKLSIVDIFISLRPGQWLKNLVVFAAIIFSREFFIPERFTPVLYTFLIFCAASSAMYLINDLVDREQDMLHLFKKRRPIAAGKVPTVYALSLALILSGLALVFSFQLSGYLFFILAAYIVVQLLYSFWFKNIIILDTLAIAFSFMLRVFAGSLVVLVPLSSWLILTTMMLALLLAVGKRRSELTILSANQSPIRRKTLLVYPKPLLDGLVFMMATATLITYSLFTFNSPEITGRQFLAIYLPKTLSSPKLLMATIPLVVYGVFRYLYLIFEKSEGESPEKVLLSDAPLFSSVAGWLAAVFFLLYCFTP</sequence>
<feature type="transmembrane region" description="Helical" evidence="5">
    <location>
        <begin position="164"/>
        <end position="184"/>
    </location>
</feature>
<dbReference type="Pfam" id="PF01040">
    <property type="entry name" value="UbiA"/>
    <property type="match status" value="1"/>
</dbReference>
<dbReference type="STRING" id="1802591.A2113_00040"/>
<dbReference type="Proteomes" id="UP000176299">
    <property type="component" value="Unassembled WGS sequence"/>
</dbReference>
<dbReference type="CDD" id="cd13963">
    <property type="entry name" value="PT_UbiA_2"/>
    <property type="match status" value="1"/>
</dbReference>
<dbReference type="Gene3D" id="1.10.357.140">
    <property type="entry name" value="UbiA prenyltransferase"/>
    <property type="match status" value="1"/>
</dbReference>
<evidence type="ECO:0000256" key="3">
    <source>
        <dbReference type="ARBA" id="ARBA00022989"/>
    </source>
</evidence>
<evidence type="ECO:0000256" key="4">
    <source>
        <dbReference type="ARBA" id="ARBA00023136"/>
    </source>
</evidence>
<comment type="caution">
    <text evidence="6">The sequence shown here is derived from an EMBL/GenBank/DDBJ whole genome shotgun (WGS) entry which is preliminary data.</text>
</comment>
<comment type="subcellular location">
    <subcellularLocation>
        <location evidence="1">Membrane</location>
        <topology evidence="1">Multi-pass membrane protein</topology>
    </subcellularLocation>
</comment>
<evidence type="ECO:0000313" key="6">
    <source>
        <dbReference type="EMBL" id="OGY21323.1"/>
    </source>
</evidence>
<gene>
    <name evidence="6" type="ORF">A2113_00040</name>
</gene>
<keyword evidence="3 5" id="KW-1133">Transmembrane helix</keyword>
<feature type="transmembrane region" description="Helical" evidence="5">
    <location>
        <begin position="258"/>
        <end position="278"/>
    </location>
</feature>
<evidence type="ECO:0000256" key="2">
    <source>
        <dbReference type="ARBA" id="ARBA00022692"/>
    </source>
</evidence>
<dbReference type="GO" id="GO:0016020">
    <property type="term" value="C:membrane"/>
    <property type="evidence" value="ECO:0007669"/>
    <property type="project" value="UniProtKB-SubCell"/>
</dbReference>